<reference evidence="2" key="1">
    <citation type="submission" date="2018-11" db="EMBL/GenBank/DDBJ databases">
        <authorList>
            <person name="Alioto T."/>
            <person name="Alioto T."/>
        </authorList>
    </citation>
    <scope>NUCLEOTIDE SEQUENCE</scope>
</reference>
<protein>
    <submittedName>
        <fullName evidence="2">Uncharacterized protein</fullName>
    </submittedName>
</protein>
<dbReference type="EMBL" id="UYJE01008413">
    <property type="protein sequence ID" value="VDI63741.1"/>
    <property type="molecule type" value="Genomic_DNA"/>
</dbReference>
<keyword evidence="3" id="KW-1185">Reference proteome</keyword>
<comment type="caution">
    <text evidence="2">The sequence shown here is derived from an EMBL/GenBank/DDBJ whole genome shotgun (WGS) entry which is preliminary data.</text>
</comment>
<gene>
    <name evidence="2" type="ORF">MGAL_10B059614</name>
</gene>
<organism evidence="2 3">
    <name type="scientific">Mytilus galloprovincialis</name>
    <name type="common">Mediterranean mussel</name>
    <dbReference type="NCBI Taxonomy" id="29158"/>
    <lineage>
        <taxon>Eukaryota</taxon>
        <taxon>Metazoa</taxon>
        <taxon>Spiralia</taxon>
        <taxon>Lophotrochozoa</taxon>
        <taxon>Mollusca</taxon>
        <taxon>Bivalvia</taxon>
        <taxon>Autobranchia</taxon>
        <taxon>Pteriomorphia</taxon>
        <taxon>Mytilida</taxon>
        <taxon>Mytiloidea</taxon>
        <taxon>Mytilidae</taxon>
        <taxon>Mytilinae</taxon>
        <taxon>Mytilus</taxon>
    </lineage>
</organism>
<evidence type="ECO:0000313" key="2">
    <source>
        <dbReference type="EMBL" id="VDI63741.1"/>
    </source>
</evidence>
<feature type="chain" id="PRO_5032737507" evidence="1">
    <location>
        <begin position="19"/>
        <end position="235"/>
    </location>
</feature>
<evidence type="ECO:0000313" key="3">
    <source>
        <dbReference type="Proteomes" id="UP000596742"/>
    </source>
</evidence>
<proteinExistence type="predicted"/>
<sequence length="235" mass="27140">MVTLRILLIGVMVILTNAQLDNVKEIDKPKQALLVKFNDDSARLNRKRRNYYGSCHEIKTWNTIDGNGNTVYLDRQSPDCGLTAMRSFHLVRNDAGSHVRYEVSCCNLPRNFRCNSETLNTPWDVDGNGNVVYLDRQFVSCPHNGFIKHFHLNRQLPSKYRYTYSCCTPESTQRHKMDCYNSNTPSGPDGSGNMVYLEKLRPTCRLGYFLSNFKLVRPTLSTIRYNYRCCAFLPQ</sequence>
<evidence type="ECO:0000256" key="1">
    <source>
        <dbReference type="SAM" id="SignalP"/>
    </source>
</evidence>
<dbReference type="Proteomes" id="UP000596742">
    <property type="component" value="Unassembled WGS sequence"/>
</dbReference>
<accession>A0A8B6GGY4</accession>
<keyword evidence="1" id="KW-0732">Signal</keyword>
<dbReference type="AlphaFoldDB" id="A0A8B6GGY4"/>
<dbReference type="OrthoDB" id="543966at2759"/>
<feature type="signal peptide" evidence="1">
    <location>
        <begin position="1"/>
        <end position="18"/>
    </location>
</feature>
<name>A0A8B6GGY4_MYTGA</name>